<reference evidence="3" key="1">
    <citation type="journal article" date="2023" name="Mol. Phylogenet. Evol.">
        <title>Genome-scale phylogeny and comparative genomics of the fungal order Sordariales.</title>
        <authorList>
            <person name="Hensen N."/>
            <person name="Bonometti L."/>
            <person name="Westerberg I."/>
            <person name="Brannstrom I.O."/>
            <person name="Guillou S."/>
            <person name="Cros-Aarteil S."/>
            <person name="Calhoun S."/>
            <person name="Haridas S."/>
            <person name="Kuo A."/>
            <person name="Mondo S."/>
            <person name="Pangilinan J."/>
            <person name="Riley R."/>
            <person name="LaButti K."/>
            <person name="Andreopoulos B."/>
            <person name="Lipzen A."/>
            <person name="Chen C."/>
            <person name="Yan M."/>
            <person name="Daum C."/>
            <person name="Ng V."/>
            <person name="Clum A."/>
            <person name="Steindorff A."/>
            <person name="Ohm R.A."/>
            <person name="Martin F."/>
            <person name="Silar P."/>
            <person name="Natvig D.O."/>
            <person name="Lalanne C."/>
            <person name="Gautier V."/>
            <person name="Ament-Velasquez S.L."/>
            <person name="Kruys A."/>
            <person name="Hutchinson M.I."/>
            <person name="Powell A.J."/>
            <person name="Barry K."/>
            <person name="Miller A.N."/>
            <person name="Grigoriev I.V."/>
            <person name="Debuchy R."/>
            <person name="Gladieux P."/>
            <person name="Hiltunen Thoren M."/>
            <person name="Johannesson H."/>
        </authorList>
    </citation>
    <scope>NUCLEOTIDE SEQUENCE [LARGE SCALE GENOMIC DNA]</scope>
    <source>
        <strain evidence="3">CBS 340.73</strain>
    </source>
</reference>
<protein>
    <submittedName>
        <fullName evidence="2">Kinesin light protein</fullName>
    </submittedName>
</protein>
<evidence type="ECO:0000313" key="3">
    <source>
        <dbReference type="Proteomes" id="UP001303473"/>
    </source>
</evidence>
<dbReference type="InterPro" id="IPR053137">
    <property type="entry name" value="NLR-like"/>
</dbReference>
<proteinExistence type="predicted"/>
<feature type="compositionally biased region" description="Polar residues" evidence="1">
    <location>
        <begin position="13"/>
        <end position="24"/>
    </location>
</feature>
<feature type="non-terminal residue" evidence="2">
    <location>
        <position position="1"/>
    </location>
</feature>
<keyword evidence="3" id="KW-1185">Reference proteome</keyword>
<dbReference type="AlphaFoldDB" id="A0AAN6S1W8"/>
<dbReference type="SUPFAM" id="SSF53167">
    <property type="entry name" value="Purine and uridine phosphorylases"/>
    <property type="match status" value="1"/>
</dbReference>
<evidence type="ECO:0000313" key="2">
    <source>
        <dbReference type="EMBL" id="KAK3936786.1"/>
    </source>
</evidence>
<evidence type="ECO:0000256" key="1">
    <source>
        <dbReference type="SAM" id="MobiDB-lite"/>
    </source>
</evidence>
<feature type="region of interest" description="Disordered" evidence="1">
    <location>
        <begin position="1"/>
        <end position="25"/>
    </location>
</feature>
<dbReference type="EMBL" id="MU853872">
    <property type="protein sequence ID" value="KAK3936786.1"/>
    <property type="molecule type" value="Genomic_DNA"/>
</dbReference>
<dbReference type="GO" id="GO:0009116">
    <property type="term" value="P:nucleoside metabolic process"/>
    <property type="evidence" value="ECO:0007669"/>
    <property type="project" value="InterPro"/>
</dbReference>
<organism evidence="2 3">
    <name type="scientific">Diplogelasinospora grovesii</name>
    <dbReference type="NCBI Taxonomy" id="303347"/>
    <lineage>
        <taxon>Eukaryota</taxon>
        <taxon>Fungi</taxon>
        <taxon>Dikarya</taxon>
        <taxon>Ascomycota</taxon>
        <taxon>Pezizomycotina</taxon>
        <taxon>Sordariomycetes</taxon>
        <taxon>Sordariomycetidae</taxon>
        <taxon>Sordariales</taxon>
        <taxon>Diplogelasinosporaceae</taxon>
        <taxon>Diplogelasinospora</taxon>
    </lineage>
</organism>
<dbReference type="Proteomes" id="UP001303473">
    <property type="component" value="Unassembled WGS sequence"/>
</dbReference>
<sequence length="233" mass="25576">RALTGPRPHAELPSTNHPHNGLQSTRRDLTHDDYIVGWVCALAKETIAAVAMLDETHEPPKPRGDQDVERDQNTYHLGSICGHNVVIAWLPEGEIGTNSAAVTATQMMETFPSRLCRGVGRGRAGAGKFSVHYGLIASAKISRVKFLCVEMEAGRGLMNNFSMCCVIRGYLRLTPTRTRTRIGRNMQQPWRPRMAKELLAHVRPSTIKREPLARDVLSLEGSYASSGGGGGQH</sequence>
<name>A0AAN6S1W8_9PEZI</name>
<dbReference type="GO" id="GO:0003824">
    <property type="term" value="F:catalytic activity"/>
    <property type="evidence" value="ECO:0007669"/>
    <property type="project" value="InterPro"/>
</dbReference>
<accession>A0AAN6S1W8</accession>
<dbReference type="InterPro" id="IPR035994">
    <property type="entry name" value="Nucleoside_phosphorylase_sf"/>
</dbReference>
<dbReference type="PANTHER" id="PTHR46082:SF11">
    <property type="entry name" value="AAA+ ATPASE DOMAIN-CONTAINING PROTEIN-RELATED"/>
    <property type="match status" value="1"/>
</dbReference>
<dbReference type="PANTHER" id="PTHR46082">
    <property type="entry name" value="ATP/GTP-BINDING PROTEIN-RELATED"/>
    <property type="match status" value="1"/>
</dbReference>
<comment type="caution">
    <text evidence="2">The sequence shown here is derived from an EMBL/GenBank/DDBJ whole genome shotgun (WGS) entry which is preliminary data.</text>
</comment>
<gene>
    <name evidence="2" type="ORF">QBC46DRAFT_418149</name>
</gene>
<dbReference type="Gene3D" id="3.40.50.1580">
    <property type="entry name" value="Nucleoside phosphorylase domain"/>
    <property type="match status" value="1"/>
</dbReference>